<evidence type="ECO:0000256" key="1">
    <source>
        <dbReference type="ARBA" id="ARBA00010928"/>
    </source>
</evidence>
<dbReference type="EMBL" id="QUMQ01000001">
    <property type="protein sequence ID" value="REF94169.1"/>
    <property type="molecule type" value="Genomic_DNA"/>
</dbReference>
<evidence type="ECO:0000313" key="6">
    <source>
        <dbReference type="Proteomes" id="UP000256913"/>
    </source>
</evidence>
<evidence type="ECO:0000259" key="4">
    <source>
        <dbReference type="Pfam" id="PF22725"/>
    </source>
</evidence>
<dbReference type="InterPro" id="IPR055170">
    <property type="entry name" value="GFO_IDH_MocA-like_dom"/>
</dbReference>
<gene>
    <name evidence="5" type="ORF">DFJ67_0083</name>
</gene>
<dbReference type="Proteomes" id="UP000256913">
    <property type="component" value="Unassembled WGS sequence"/>
</dbReference>
<dbReference type="AlphaFoldDB" id="A0A3D9ZB60"/>
<dbReference type="InterPro" id="IPR000683">
    <property type="entry name" value="Gfo/Idh/MocA-like_OxRdtase_N"/>
</dbReference>
<organism evidence="5 6">
    <name type="scientific">Asanoa ferruginea</name>
    <dbReference type="NCBI Taxonomy" id="53367"/>
    <lineage>
        <taxon>Bacteria</taxon>
        <taxon>Bacillati</taxon>
        <taxon>Actinomycetota</taxon>
        <taxon>Actinomycetes</taxon>
        <taxon>Micromonosporales</taxon>
        <taxon>Micromonosporaceae</taxon>
        <taxon>Asanoa</taxon>
    </lineage>
</organism>
<accession>A0A3D9ZB60</accession>
<dbReference type="PANTHER" id="PTHR43708:SF5">
    <property type="entry name" value="CONSERVED EXPRESSED OXIDOREDUCTASE (EUROFUNG)-RELATED"/>
    <property type="match status" value="1"/>
</dbReference>
<dbReference type="InterPro" id="IPR036291">
    <property type="entry name" value="NAD(P)-bd_dom_sf"/>
</dbReference>
<sequence>MSQVGVGIIGTGYIATACHGPAVMASPSARLAAVLSRSEAGGRDFLRTFDASDARPYSDLDAFLADPEIELVVIASPDGLHFPQAAASLRAGKHVLVEKPIAVSEAEARSLVDLASAQGLVLASGYHLRCHPGHVALRERVRAGALGTIRHLRVMWSFPIAESNWRARSDIARWWSLSATGTHCLDLARWFADDLDDWAQFTAVLSNTRWQAPRDESAAIAAQLASGPTVEVLSSVQFEIYTRVEIFGDRGIAVCADTLGPEGGGEVRLNGERLDFTPGSPFVPQLAAVLGAIAGQGGPPADGMVGLRAIKDLELAAG</sequence>
<dbReference type="PANTHER" id="PTHR43708">
    <property type="entry name" value="CONSERVED EXPRESSED OXIDOREDUCTASE (EUROFUNG)"/>
    <property type="match status" value="1"/>
</dbReference>
<keyword evidence="2" id="KW-0560">Oxidoreductase</keyword>
<feature type="domain" description="Gfo/Idh/MocA-like oxidoreductase N-terminal" evidence="3">
    <location>
        <begin position="5"/>
        <end position="126"/>
    </location>
</feature>
<dbReference type="OrthoDB" id="179913at2"/>
<dbReference type="Pfam" id="PF01408">
    <property type="entry name" value="GFO_IDH_MocA"/>
    <property type="match status" value="1"/>
</dbReference>
<dbReference type="GO" id="GO:0016491">
    <property type="term" value="F:oxidoreductase activity"/>
    <property type="evidence" value="ECO:0007669"/>
    <property type="project" value="UniProtKB-KW"/>
</dbReference>
<dbReference type="Gene3D" id="3.40.50.720">
    <property type="entry name" value="NAD(P)-binding Rossmann-like Domain"/>
    <property type="match status" value="1"/>
</dbReference>
<comment type="similarity">
    <text evidence="1">Belongs to the Gfo/Idh/MocA family.</text>
</comment>
<evidence type="ECO:0000256" key="2">
    <source>
        <dbReference type="ARBA" id="ARBA00023002"/>
    </source>
</evidence>
<dbReference type="SUPFAM" id="SSF51735">
    <property type="entry name" value="NAD(P)-binding Rossmann-fold domains"/>
    <property type="match status" value="1"/>
</dbReference>
<feature type="domain" description="GFO/IDH/MocA-like oxidoreductase" evidence="4">
    <location>
        <begin position="135"/>
        <end position="253"/>
    </location>
</feature>
<dbReference type="GO" id="GO:0000166">
    <property type="term" value="F:nucleotide binding"/>
    <property type="evidence" value="ECO:0007669"/>
    <property type="project" value="InterPro"/>
</dbReference>
<dbReference type="Pfam" id="PF22725">
    <property type="entry name" value="GFO_IDH_MocA_C3"/>
    <property type="match status" value="1"/>
</dbReference>
<reference evidence="5 6" key="1">
    <citation type="submission" date="2018-08" db="EMBL/GenBank/DDBJ databases">
        <title>Sequencing the genomes of 1000 actinobacteria strains.</title>
        <authorList>
            <person name="Klenk H.-P."/>
        </authorList>
    </citation>
    <scope>NUCLEOTIDE SEQUENCE [LARGE SCALE GENOMIC DNA]</scope>
    <source>
        <strain evidence="5 6">DSM 44099</strain>
    </source>
</reference>
<dbReference type="RefSeq" id="WP_116066032.1">
    <property type="nucleotide sequence ID" value="NZ_BONB01000027.1"/>
</dbReference>
<comment type="caution">
    <text evidence="5">The sequence shown here is derived from an EMBL/GenBank/DDBJ whole genome shotgun (WGS) entry which is preliminary data.</text>
</comment>
<name>A0A3D9ZB60_9ACTN</name>
<evidence type="ECO:0000313" key="5">
    <source>
        <dbReference type="EMBL" id="REF94169.1"/>
    </source>
</evidence>
<dbReference type="InterPro" id="IPR051317">
    <property type="entry name" value="Gfo/Idh/MocA_oxidoreduct"/>
</dbReference>
<keyword evidence="6" id="KW-1185">Reference proteome</keyword>
<dbReference type="Gene3D" id="3.30.360.10">
    <property type="entry name" value="Dihydrodipicolinate Reductase, domain 2"/>
    <property type="match status" value="1"/>
</dbReference>
<protein>
    <submittedName>
        <fullName evidence="5">1,5-anhydro-D-fructose reductase (1,5-anhydro-D-mannitol-forming)</fullName>
    </submittedName>
</protein>
<evidence type="ECO:0000259" key="3">
    <source>
        <dbReference type="Pfam" id="PF01408"/>
    </source>
</evidence>
<dbReference type="SUPFAM" id="SSF55347">
    <property type="entry name" value="Glyceraldehyde-3-phosphate dehydrogenase-like, C-terminal domain"/>
    <property type="match status" value="1"/>
</dbReference>
<proteinExistence type="inferred from homology"/>